<dbReference type="PROSITE" id="PS50801">
    <property type="entry name" value="STAS"/>
    <property type="match status" value="1"/>
</dbReference>
<comment type="similarity">
    <text evidence="1 2">Belongs to the anti-sigma-factor antagonist family.</text>
</comment>
<evidence type="ECO:0000313" key="6">
    <source>
        <dbReference type="Proteomes" id="UP001500393"/>
    </source>
</evidence>
<evidence type="ECO:0000256" key="3">
    <source>
        <dbReference type="SAM" id="MobiDB-lite"/>
    </source>
</evidence>
<dbReference type="Pfam" id="PF01740">
    <property type="entry name" value="STAS"/>
    <property type="match status" value="1"/>
</dbReference>
<protein>
    <recommendedName>
        <fullName evidence="2">Anti-sigma factor antagonist</fullName>
    </recommendedName>
</protein>
<feature type="domain" description="STAS" evidence="4">
    <location>
        <begin position="20"/>
        <end position="118"/>
    </location>
</feature>
<dbReference type="InterPro" id="IPR036513">
    <property type="entry name" value="STAS_dom_sf"/>
</dbReference>
<comment type="caution">
    <text evidence="5">The sequence shown here is derived from an EMBL/GenBank/DDBJ whole genome shotgun (WGS) entry which is preliminary data.</text>
</comment>
<name>A0ABP4QB05_9ACTN</name>
<evidence type="ECO:0000313" key="5">
    <source>
        <dbReference type="EMBL" id="GAA1603211.1"/>
    </source>
</evidence>
<organism evidence="5 6">
    <name type="scientific">Kribbella sancticallisti</name>
    <dbReference type="NCBI Taxonomy" id="460087"/>
    <lineage>
        <taxon>Bacteria</taxon>
        <taxon>Bacillati</taxon>
        <taxon>Actinomycetota</taxon>
        <taxon>Actinomycetes</taxon>
        <taxon>Propionibacteriales</taxon>
        <taxon>Kribbellaceae</taxon>
        <taxon>Kribbella</taxon>
    </lineage>
</organism>
<dbReference type="Gene3D" id="3.30.750.24">
    <property type="entry name" value="STAS domain"/>
    <property type="match status" value="1"/>
</dbReference>
<dbReference type="InterPro" id="IPR003658">
    <property type="entry name" value="Anti-sigma_ant"/>
</dbReference>
<dbReference type="NCBIfam" id="TIGR00377">
    <property type="entry name" value="ant_ant_sig"/>
    <property type="match status" value="1"/>
</dbReference>
<accession>A0ABP4QB05</accession>
<proteinExistence type="inferred from homology"/>
<dbReference type="PANTHER" id="PTHR33495:SF2">
    <property type="entry name" value="ANTI-SIGMA FACTOR ANTAGONIST TM_1081-RELATED"/>
    <property type="match status" value="1"/>
</dbReference>
<evidence type="ECO:0000259" key="4">
    <source>
        <dbReference type="PROSITE" id="PS50801"/>
    </source>
</evidence>
<dbReference type="Proteomes" id="UP001500393">
    <property type="component" value="Unassembled WGS sequence"/>
</dbReference>
<dbReference type="CDD" id="cd07043">
    <property type="entry name" value="STAS_anti-anti-sigma_factors"/>
    <property type="match status" value="1"/>
</dbReference>
<keyword evidence="6" id="KW-1185">Reference proteome</keyword>
<dbReference type="InterPro" id="IPR002645">
    <property type="entry name" value="STAS_dom"/>
</dbReference>
<gene>
    <name evidence="5" type="ORF">GCM10009789_66530</name>
</gene>
<sequence>MLEEDAEFSLVVDTTGPGPLVRVRGDLDLETAPELTETLKTLVGPHLLVVDLTEVEFMDSSGLGVLVGAHKESEASGGALAVVGAQVRVQKILRITKLHKVFTLYPTLDDLNAELAQAQVAHHSDPVDGSGPPSERGPQ</sequence>
<feature type="region of interest" description="Disordered" evidence="3">
    <location>
        <begin position="119"/>
        <end position="139"/>
    </location>
</feature>
<evidence type="ECO:0000256" key="2">
    <source>
        <dbReference type="RuleBase" id="RU003749"/>
    </source>
</evidence>
<dbReference type="PANTHER" id="PTHR33495">
    <property type="entry name" value="ANTI-SIGMA FACTOR ANTAGONIST TM_1081-RELATED-RELATED"/>
    <property type="match status" value="1"/>
</dbReference>
<dbReference type="EMBL" id="BAAAOS010000053">
    <property type="protein sequence ID" value="GAA1603211.1"/>
    <property type="molecule type" value="Genomic_DNA"/>
</dbReference>
<evidence type="ECO:0000256" key="1">
    <source>
        <dbReference type="ARBA" id="ARBA00009013"/>
    </source>
</evidence>
<reference evidence="6" key="1">
    <citation type="journal article" date="2019" name="Int. J. Syst. Evol. Microbiol.">
        <title>The Global Catalogue of Microorganisms (GCM) 10K type strain sequencing project: providing services to taxonomists for standard genome sequencing and annotation.</title>
        <authorList>
            <consortium name="The Broad Institute Genomics Platform"/>
            <consortium name="The Broad Institute Genome Sequencing Center for Infectious Disease"/>
            <person name="Wu L."/>
            <person name="Ma J."/>
        </authorList>
    </citation>
    <scope>NUCLEOTIDE SEQUENCE [LARGE SCALE GENOMIC DNA]</scope>
    <source>
        <strain evidence="6">JCM 14969</strain>
    </source>
</reference>
<dbReference type="SUPFAM" id="SSF52091">
    <property type="entry name" value="SpoIIaa-like"/>
    <property type="match status" value="1"/>
</dbReference>